<feature type="compositionally biased region" description="Polar residues" evidence="8">
    <location>
        <begin position="44"/>
        <end position="62"/>
    </location>
</feature>
<dbReference type="STRING" id="930991.A0A0D0DW11"/>
<feature type="region of interest" description="Disordered" evidence="8">
    <location>
        <begin position="130"/>
        <end position="163"/>
    </location>
</feature>
<dbReference type="PANTHER" id="PTHR31297:SF34">
    <property type="entry name" value="GLUCAN 1,3-BETA-GLUCOSIDASE 2"/>
    <property type="match status" value="1"/>
</dbReference>
<evidence type="ECO:0000313" key="11">
    <source>
        <dbReference type="Proteomes" id="UP000054538"/>
    </source>
</evidence>
<dbReference type="GO" id="GO:0009986">
    <property type="term" value="C:cell surface"/>
    <property type="evidence" value="ECO:0007669"/>
    <property type="project" value="TreeGrafter"/>
</dbReference>
<dbReference type="SUPFAM" id="SSF51445">
    <property type="entry name" value="(Trans)glycosidases"/>
    <property type="match status" value="1"/>
</dbReference>
<evidence type="ECO:0000256" key="5">
    <source>
        <dbReference type="ARBA" id="ARBA00023316"/>
    </source>
</evidence>
<feature type="transmembrane region" description="Helical" evidence="9">
    <location>
        <begin position="98"/>
        <end position="121"/>
    </location>
</feature>
<keyword evidence="4" id="KW-0326">Glycosidase</keyword>
<dbReference type="GO" id="GO:0009251">
    <property type="term" value="P:glucan catabolic process"/>
    <property type="evidence" value="ECO:0007669"/>
    <property type="project" value="TreeGrafter"/>
</dbReference>
<keyword evidence="5" id="KW-0961">Cell wall biogenesis/degradation</keyword>
<sequence>MSFARPESQWTEPSNTAPNTPLQDIQPLEPPLEPPRASYLAVQTPESSNSPRGSVAQSQDNSSPLLLQHEKQLNEAFAEDPRSASQPTKRPIFNRPRFWLIALAVLATVVLAVVLPVYFVVIKPHQNTLALSPSSSGSGGSGTGSGTGNPGSPTGATSGGNGSLVTTSDGTTFTYINPFGGFWVADPDEPFNNNAQANSWTPPLNTSWVWGQDKVYGVNLGGLFVLEPFISPALFQKYPGAVDEWTLSTLMAADTASGGLNQLEDHYNTFITEQDIAEIAGAGLNWIRLPIPFWAIEKWDFEPFLEKVCWPYILRVLQWARKYGIRVNLDLHTIPGSQNGYNHSGKLGSINFLNGVMGLANAERALNYIRIITEFISQPEWQPVVPAFSIVNEALVSTIGMDQITSFYLLVHDMMRGITGYGEGHGPYIVIHDGFEGVANWAGFLQGSDRIILDTHPYFAFDGSDNTAPIAIGTGLQAGGTWPTTACNAWAASLNTSQTAFGVTLAGEFSNGFNECGLYLTGVDGTSSYGDSCSYYLDASQWNDTMKAGLMEFSLASMDALQNWFFWTWKVGNSSTTNSVESPLWSYQLGLQNGWMPTDPRTAVGVCAALGTPEQPFDGQYSAWQTGGAGAGTIAAASIATYGQYPPASISGLIPGANQALLPTYTSTSPIPTLPPPTFTPSPPAAVSIGNGWFDSGDTGLAPTEVQGCTYPSAWDAVSSPMPTALCPPGSGPTVPPVTPAPSTTVPTVASATTLTTSPAAGPPVVSAAVPPIARHLS</sequence>
<evidence type="ECO:0000313" key="10">
    <source>
        <dbReference type="EMBL" id="KIK93886.1"/>
    </source>
</evidence>
<protein>
    <recommendedName>
        <fullName evidence="7">glucan 1,3-beta-glucosidase</fullName>
        <ecNumber evidence="7">3.2.1.58</ecNumber>
    </recommendedName>
</protein>
<keyword evidence="2 10" id="KW-0378">Hydrolase</keyword>
<keyword evidence="11" id="KW-1185">Reference proteome</keyword>
<accession>A0A0D0DW11</accession>
<evidence type="ECO:0000256" key="8">
    <source>
        <dbReference type="SAM" id="MobiDB-lite"/>
    </source>
</evidence>
<evidence type="ECO:0000256" key="4">
    <source>
        <dbReference type="ARBA" id="ARBA00023295"/>
    </source>
</evidence>
<keyword evidence="9" id="KW-1133">Transmembrane helix</keyword>
<evidence type="ECO:0000256" key="9">
    <source>
        <dbReference type="SAM" id="Phobius"/>
    </source>
</evidence>
<keyword evidence="9" id="KW-0472">Membrane</keyword>
<dbReference type="HOGENOM" id="CLU_004624_6_1_1"/>
<keyword evidence="3" id="KW-0325">Glycoprotein</keyword>
<dbReference type="EMBL" id="KN825146">
    <property type="protein sequence ID" value="KIK93886.1"/>
    <property type="molecule type" value="Genomic_DNA"/>
</dbReference>
<dbReference type="InterPro" id="IPR050386">
    <property type="entry name" value="Glycosyl_hydrolase_5"/>
</dbReference>
<dbReference type="InParanoid" id="A0A0D0DW11"/>
<dbReference type="OrthoDB" id="62120at2759"/>
<evidence type="ECO:0000256" key="1">
    <source>
        <dbReference type="ARBA" id="ARBA00005641"/>
    </source>
</evidence>
<name>A0A0D0DW11_9AGAM</name>
<gene>
    <name evidence="10" type="ORF">PAXRUDRAFT_828537</name>
</gene>
<dbReference type="FunCoup" id="A0A0D0DW11">
    <property type="interactions" value="20"/>
</dbReference>
<evidence type="ECO:0000256" key="6">
    <source>
        <dbReference type="ARBA" id="ARBA00036824"/>
    </source>
</evidence>
<comment type="similarity">
    <text evidence="1">Belongs to the glycosyl hydrolase 5 (cellulase A) family.</text>
</comment>
<organism evidence="10 11">
    <name type="scientific">Paxillus rubicundulus Ve08.2h10</name>
    <dbReference type="NCBI Taxonomy" id="930991"/>
    <lineage>
        <taxon>Eukaryota</taxon>
        <taxon>Fungi</taxon>
        <taxon>Dikarya</taxon>
        <taxon>Basidiomycota</taxon>
        <taxon>Agaricomycotina</taxon>
        <taxon>Agaricomycetes</taxon>
        <taxon>Agaricomycetidae</taxon>
        <taxon>Boletales</taxon>
        <taxon>Paxilineae</taxon>
        <taxon>Paxillaceae</taxon>
        <taxon>Paxillus</taxon>
    </lineage>
</organism>
<proteinExistence type="inferred from homology"/>
<reference evidence="10 11" key="1">
    <citation type="submission" date="2014-04" db="EMBL/GenBank/DDBJ databases">
        <authorList>
            <consortium name="DOE Joint Genome Institute"/>
            <person name="Kuo A."/>
            <person name="Kohler A."/>
            <person name="Jargeat P."/>
            <person name="Nagy L.G."/>
            <person name="Floudas D."/>
            <person name="Copeland A."/>
            <person name="Barry K.W."/>
            <person name="Cichocki N."/>
            <person name="Veneault-Fourrey C."/>
            <person name="LaButti K."/>
            <person name="Lindquist E.A."/>
            <person name="Lipzen A."/>
            <person name="Lundell T."/>
            <person name="Morin E."/>
            <person name="Murat C."/>
            <person name="Sun H."/>
            <person name="Tunlid A."/>
            <person name="Henrissat B."/>
            <person name="Grigoriev I.V."/>
            <person name="Hibbett D.S."/>
            <person name="Martin F."/>
            <person name="Nordberg H.P."/>
            <person name="Cantor M.N."/>
            <person name="Hua S.X."/>
        </authorList>
    </citation>
    <scope>NUCLEOTIDE SEQUENCE [LARGE SCALE GENOMIC DNA]</scope>
    <source>
        <strain evidence="10 11">Ve08.2h10</strain>
    </source>
</reference>
<reference evidence="11" key="2">
    <citation type="submission" date="2015-01" db="EMBL/GenBank/DDBJ databases">
        <title>Evolutionary Origins and Diversification of the Mycorrhizal Mutualists.</title>
        <authorList>
            <consortium name="DOE Joint Genome Institute"/>
            <consortium name="Mycorrhizal Genomics Consortium"/>
            <person name="Kohler A."/>
            <person name="Kuo A."/>
            <person name="Nagy L.G."/>
            <person name="Floudas D."/>
            <person name="Copeland A."/>
            <person name="Barry K.W."/>
            <person name="Cichocki N."/>
            <person name="Veneault-Fourrey C."/>
            <person name="LaButti K."/>
            <person name="Lindquist E.A."/>
            <person name="Lipzen A."/>
            <person name="Lundell T."/>
            <person name="Morin E."/>
            <person name="Murat C."/>
            <person name="Riley R."/>
            <person name="Ohm R."/>
            <person name="Sun H."/>
            <person name="Tunlid A."/>
            <person name="Henrissat B."/>
            <person name="Grigoriev I.V."/>
            <person name="Hibbett D.S."/>
            <person name="Martin F."/>
        </authorList>
    </citation>
    <scope>NUCLEOTIDE SEQUENCE [LARGE SCALE GENOMIC DNA]</scope>
    <source>
        <strain evidence="11">Ve08.2h10</strain>
    </source>
</reference>
<feature type="region of interest" description="Disordered" evidence="8">
    <location>
        <begin position="1"/>
        <end position="62"/>
    </location>
</feature>
<feature type="compositionally biased region" description="Gly residues" evidence="8">
    <location>
        <begin position="137"/>
        <end position="149"/>
    </location>
</feature>
<dbReference type="EC" id="3.2.1.58" evidence="7"/>
<comment type="catalytic activity">
    <reaction evidence="6">
        <text>Successive hydrolysis of beta-D-glucose units from the non-reducing ends of (1-&gt;3)-beta-D-glucans, releasing alpha-glucose.</text>
        <dbReference type="EC" id="3.2.1.58"/>
    </reaction>
</comment>
<evidence type="ECO:0000256" key="3">
    <source>
        <dbReference type="ARBA" id="ARBA00023180"/>
    </source>
</evidence>
<dbReference type="PANTHER" id="PTHR31297">
    <property type="entry name" value="GLUCAN ENDO-1,6-BETA-GLUCOSIDASE B"/>
    <property type="match status" value="1"/>
</dbReference>
<evidence type="ECO:0000256" key="7">
    <source>
        <dbReference type="ARBA" id="ARBA00038929"/>
    </source>
</evidence>
<dbReference type="Proteomes" id="UP000054538">
    <property type="component" value="Unassembled WGS sequence"/>
</dbReference>
<dbReference type="Gene3D" id="3.20.20.80">
    <property type="entry name" value="Glycosidases"/>
    <property type="match status" value="1"/>
</dbReference>
<dbReference type="GO" id="GO:0004338">
    <property type="term" value="F:glucan exo-1,3-beta-glucosidase activity"/>
    <property type="evidence" value="ECO:0007669"/>
    <property type="project" value="UniProtKB-EC"/>
</dbReference>
<evidence type="ECO:0000256" key="2">
    <source>
        <dbReference type="ARBA" id="ARBA00022801"/>
    </source>
</evidence>
<dbReference type="GO" id="GO:0005576">
    <property type="term" value="C:extracellular region"/>
    <property type="evidence" value="ECO:0007669"/>
    <property type="project" value="TreeGrafter"/>
</dbReference>
<dbReference type="InterPro" id="IPR017853">
    <property type="entry name" value="GH"/>
</dbReference>
<dbReference type="GO" id="GO:0071555">
    <property type="term" value="P:cell wall organization"/>
    <property type="evidence" value="ECO:0007669"/>
    <property type="project" value="UniProtKB-KW"/>
</dbReference>
<dbReference type="AlphaFoldDB" id="A0A0D0DW11"/>
<keyword evidence="9" id="KW-0812">Transmembrane</keyword>
<feature type="compositionally biased region" description="Polar residues" evidence="8">
    <location>
        <begin position="8"/>
        <end position="23"/>
    </location>
</feature>